<gene>
    <name evidence="2" type="ORF">Nepgr_000538</name>
</gene>
<dbReference type="Proteomes" id="UP001279734">
    <property type="component" value="Unassembled WGS sequence"/>
</dbReference>
<reference evidence="2" key="1">
    <citation type="submission" date="2023-05" db="EMBL/GenBank/DDBJ databases">
        <title>Nepenthes gracilis genome sequencing.</title>
        <authorList>
            <person name="Fukushima K."/>
        </authorList>
    </citation>
    <scope>NUCLEOTIDE SEQUENCE</scope>
    <source>
        <strain evidence="2">SING2019-196</strain>
    </source>
</reference>
<organism evidence="2 3">
    <name type="scientific">Nepenthes gracilis</name>
    <name type="common">Slender pitcher plant</name>
    <dbReference type="NCBI Taxonomy" id="150966"/>
    <lineage>
        <taxon>Eukaryota</taxon>
        <taxon>Viridiplantae</taxon>
        <taxon>Streptophyta</taxon>
        <taxon>Embryophyta</taxon>
        <taxon>Tracheophyta</taxon>
        <taxon>Spermatophyta</taxon>
        <taxon>Magnoliopsida</taxon>
        <taxon>eudicotyledons</taxon>
        <taxon>Gunneridae</taxon>
        <taxon>Pentapetalae</taxon>
        <taxon>Caryophyllales</taxon>
        <taxon>Nepenthaceae</taxon>
        <taxon>Nepenthes</taxon>
    </lineage>
</organism>
<keyword evidence="1" id="KW-0732">Signal</keyword>
<feature type="signal peptide" evidence="1">
    <location>
        <begin position="1"/>
        <end position="24"/>
    </location>
</feature>
<keyword evidence="3" id="KW-1185">Reference proteome</keyword>
<accession>A0AAD3RWA6</accession>
<name>A0AAD3RWA6_NEPGR</name>
<comment type="caution">
    <text evidence="2">The sequence shown here is derived from an EMBL/GenBank/DDBJ whole genome shotgun (WGS) entry which is preliminary data.</text>
</comment>
<evidence type="ECO:0000313" key="2">
    <source>
        <dbReference type="EMBL" id="GMG98698.1"/>
    </source>
</evidence>
<evidence type="ECO:0000256" key="1">
    <source>
        <dbReference type="SAM" id="SignalP"/>
    </source>
</evidence>
<protein>
    <submittedName>
        <fullName evidence="2">Uncharacterized protein</fullName>
    </submittedName>
</protein>
<dbReference type="EMBL" id="BSYO01000001">
    <property type="protein sequence ID" value="GMG98698.1"/>
    <property type="molecule type" value="Genomic_DNA"/>
</dbReference>
<dbReference type="AlphaFoldDB" id="A0AAD3RWA6"/>
<feature type="chain" id="PRO_5042023041" evidence="1">
    <location>
        <begin position="25"/>
        <end position="75"/>
    </location>
</feature>
<sequence>MNRFQLSLLLALVLLFSRWQNINGVSSKFTRLTAEIEKQQVFQASAGANFTQGNGDLEAVKRQVPTGSNPLHNKR</sequence>
<proteinExistence type="predicted"/>
<evidence type="ECO:0000313" key="3">
    <source>
        <dbReference type="Proteomes" id="UP001279734"/>
    </source>
</evidence>